<dbReference type="Pfam" id="PF08367">
    <property type="entry name" value="M16C_assoc"/>
    <property type="match status" value="1"/>
</dbReference>
<reference evidence="2" key="1">
    <citation type="submission" date="2022-11" db="EMBL/GenBank/DDBJ databases">
        <title>Centuries of genome instability and evolution in soft-shell clam transmissible cancer (bioRxiv).</title>
        <authorList>
            <person name="Hart S.F.M."/>
            <person name="Yonemitsu M.A."/>
            <person name="Giersch R.M."/>
            <person name="Beal B.F."/>
            <person name="Arriagada G."/>
            <person name="Davis B.W."/>
            <person name="Ostrander E.A."/>
            <person name="Goff S.P."/>
            <person name="Metzger M.J."/>
        </authorList>
    </citation>
    <scope>NUCLEOTIDE SEQUENCE</scope>
    <source>
        <strain evidence="2">MELC-2E11</strain>
        <tissue evidence="2">Siphon/mantle</tissue>
    </source>
</reference>
<evidence type="ECO:0000313" key="3">
    <source>
        <dbReference type="Proteomes" id="UP001164746"/>
    </source>
</evidence>
<dbReference type="InterPro" id="IPR007863">
    <property type="entry name" value="Peptidase_M16_C"/>
</dbReference>
<evidence type="ECO:0000259" key="1">
    <source>
        <dbReference type="SMART" id="SM01264"/>
    </source>
</evidence>
<accession>A0ABY7EM70</accession>
<dbReference type="EMBL" id="CP111018">
    <property type="protein sequence ID" value="WAR10315.1"/>
    <property type="molecule type" value="Genomic_DNA"/>
</dbReference>
<evidence type="ECO:0000313" key="2">
    <source>
        <dbReference type="EMBL" id="WAR10315.1"/>
    </source>
</evidence>
<proteinExistence type="predicted"/>
<keyword evidence="3" id="KW-1185">Reference proteome</keyword>
<feature type="domain" description="Peptidase M16C associated" evidence="1">
    <location>
        <begin position="395"/>
        <end position="632"/>
    </location>
</feature>
<dbReference type="SMART" id="SM01264">
    <property type="entry name" value="M16C_associated"/>
    <property type="match status" value="1"/>
</dbReference>
<organism evidence="2 3">
    <name type="scientific">Mya arenaria</name>
    <name type="common">Soft-shell clam</name>
    <dbReference type="NCBI Taxonomy" id="6604"/>
    <lineage>
        <taxon>Eukaryota</taxon>
        <taxon>Metazoa</taxon>
        <taxon>Spiralia</taxon>
        <taxon>Lophotrochozoa</taxon>
        <taxon>Mollusca</taxon>
        <taxon>Bivalvia</taxon>
        <taxon>Autobranchia</taxon>
        <taxon>Heteroconchia</taxon>
        <taxon>Euheterodonta</taxon>
        <taxon>Imparidentia</taxon>
        <taxon>Neoheterodontei</taxon>
        <taxon>Myida</taxon>
        <taxon>Myoidea</taxon>
        <taxon>Myidae</taxon>
        <taxon>Mya</taxon>
    </lineage>
</organism>
<dbReference type="PANTHER" id="PTHR43016">
    <property type="entry name" value="PRESEQUENCE PROTEASE"/>
    <property type="match status" value="1"/>
</dbReference>
<dbReference type="InterPro" id="IPR013578">
    <property type="entry name" value="Peptidase_M16C_assoc"/>
</dbReference>
<dbReference type="PANTHER" id="PTHR43016:SF13">
    <property type="entry name" value="PRESEQUENCE PROTEASE, MITOCHONDRIAL"/>
    <property type="match status" value="1"/>
</dbReference>
<sequence length="764" mass="86274">MLRTVSKRSTSACTRLITGLRWRSLSAAATATNTDVQDKIRTLKKRSKLHGYTVEKVDEVPELFLTAVSLHHDKTGAKHFHVARDDSNNSFSVAFKTTPLDSTGVPHILEHTVLCGSRKFPVRDPFFKMINRKDYNNLLAIYLDAVFYPQLRELDFSQEGWRLEHENPADKSSPIDFKGVVYNEMKGVFSSQQNIFAEAVQNKLLPSHTYGVVSGGDPAYIPDLTWTQLKDFHKTHYHPSNARFYTYGNFPLEDHLQYINDNYLQNFEAISVDTDVPSEPRWNKPGIHQDDIPKVKKIIAETIDKVISEGFEQSRIDALLHRIELGTKHQTSNFGLGIIMNIVSGWNHGGDAAEMLKVNSTMDRFKQRLQDDPHYLQNKVQQYFKANTHCLTLVMSPDEKYDDIRKQGEQEKLKACVNKLTDQDREKVLKLGQELLESQNAAEDLGCLPCIQVAEIDRKIQPEVMEKTDFDGIPVFSTCQPTNEVVYLRMMSFLDKVPEEMKIYIPLFTSVITRMGAGAYDYKELSHQAELHTGGLNAGTHVSAHHTNPDDFDQGVVFSSYCLERNLNRMSNLRDSNRLETLIKMAAADLAAGIPQAGHSYAMTHSASSLNPAAQVNEMFSGVSQVSIMKKIAELEDNSKTKSFTASSKKTQIELPFSVNYMSKSVQTVPYTHEDCPRLQVLSRLLSWKYLHREIREKGGAYGGGAAMVPKNGSDKPVPPGQMGTTLFLNNITDEMRQQSRDQLFAVAKDSLVDVTQRLVLIRQ</sequence>
<dbReference type="Proteomes" id="UP001164746">
    <property type="component" value="Chromosome 7"/>
</dbReference>
<dbReference type="SUPFAM" id="SSF63411">
    <property type="entry name" value="LuxS/MPP-like metallohydrolase"/>
    <property type="match status" value="4"/>
</dbReference>
<dbReference type="Pfam" id="PF05193">
    <property type="entry name" value="Peptidase_M16_C"/>
    <property type="match status" value="1"/>
</dbReference>
<dbReference type="InterPro" id="IPR011249">
    <property type="entry name" value="Metalloenz_LuxS/M16"/>
</dbReference>
<name>A0ABY7EM70_MYAAR</name>
<dbReference type="Gene3D" id="3.30.830.10">
    <property type="entry name" value="Metalloenzyme, LuxS/M16 peptidase-like"/>
    <property type="match status" value="5"/>
</dbReference>
<gene>
    <name evidence="2" type="ORF">MAR_035391</name>
</gene>
<protein>
    <submittedName>
        <fullName evidence="2">CYM1-like protein</fullName>
    </submittedName>
</protein>